<dbReference type="AlphaFoldDB" id="A0A0P7AWC0"/>
<sequence length="204" mass="22096">MKQFLALILFAHGATAQKVVRKTLPYNSLKYLQIDAKNCYTTSVTATHIEELQIEATLEGEYTEDLAIRITENGNNILVSPDFLPNFKNPNDKLSAHKVISIALHVRVPLRSDVTVYGTSTAFVGSGPFKHLKVVLSDGDCSLNRTSGNIAVKTQNGNISAMGLPGNITATSTYGKLHLGELGQGFYEVNLESVTGNISVNNTK</sequence>
<reference evidence="1 2" key="1">
    <citation type="submission" date="2015-09" db="EMBL/GenBank/DDBJ databases">
        <title>Genome sequence of the marine flavobacterium Croceitalea dokdonensis DOKDO 023 that contains proton- and sodium-pumping rhodopsins.</title>
        <authorList>
            <person name="Kwon S.-K."/>
            <person name="Lee H.K."/>
            <person name="Kwak M.-J."/>
            <person name="Kim J.F."/>
        </authorList>
    </citation>
    <scope>NUCLEOTIDE SEQUENCE [LARGE SCALE GENOMIC DNA]</scope>
    <source>
        <strain evidence="1 2">DOKDO 023</strain>
    </source>
</reference>
<dbReference type="EMBL" id="LDJX01000002">
    <property type="protein sequence ID" value="KPM32977.1"/>
    <property type="molecule type" value="Genomic_DNA"/>
</dbReference>
<gene>
    <name evidence="1" type="ORF">I595_1404</name>
</gene>
<dbReference type="STRING" id="1300341.I595_1404"/>
<dbReference type="RefSeq" id="WP_054558543.1">
    <property type="nucleotide sequence ID" value="NZ_LDJX01000002.1"/>
</dbReference>
<proteinExistence type="predicted"/>
<keyword evidence="2" id="KW-1185">Reference proteome</keyword>
<dbReference type="PATRIC" id="fig|1300341.3.peg.1597"/>
<accession>A0A0P7AWC0</accession>
<protein>
    <submittedName>
        <fullName evidence="1">Uncharacterized protein</fullName>
    </submittedName>
</protein>
<dbReference type="OrthoDB" id="1144071at2"/>
<comment type="caution">
    <text evidence="1">The sequence shown here is derived from an EMBL/GenBank/DDBJ whole genome shotgun (WGS) entry which is preliminary data.</text>
</comment>
<evidence type="ECO:0000313" key="1">
    <source>
        <dbReference type="EMBL" id="KPM32977.1"/>
    </source>
</evidence>
<evidence type="ECO:0000313" key="2">
    <source>
        <dbReference type="Proteomes" id="UP000050280"/>
    </source>
</evidence>
<organism evidence="1 2">
    <name type="scientific">Croceitalea dokdonensis DOKDO 023</name>
    <dbReference type="NCBI Taxonomy" id="1300341"/>
    <lineage>
        <taxon>Bacteria</taxon>
        <taxon>Pseudomonadati</taxon>
        <taxon>Bacteroidota</taxon>
        <taxon>Flavobacteriia</taxon>
        <taxon>Flavobacteriales</taxon>
        <taxon>Flavobacteriaceae</taxon>
        <taxon>Croceitalea</taxon>
    </lineage>
</organism>
<dbReference type="Proteomes" id="UP000050280">
    <property type="component" value="Unassembled WGS sequence"/>
</dbReference>
<name>A0A0P7AWC0_9FLAO</name>